<organism evidence="1 2">
    <name type="scientific">Fimbriimonas ginsengisoli</name>
    <dbReference type="NCBI Taxonomy" id="1005039"/>
    <lineage>
        <taxon>Bacteria</taxon>
        <taxon>Bacillati</taxon>
        <taxon>Armatimonadota</taxon>
        <taxon>Fimbriimonadia</taxon>
        <taxon>Fimbriimonadales</taxon>
        <taxon>Fimbriimonadaceae</taxon>
        <taxon>Fimbriimonas</taxon>
    </lineage>
</organism>
<evidence type="ECO:0000313" key="2">
    <source>
        <dbReference type="Proteomes" id="UP000727962"/>
    </source>
</evidence>
<dbReference type="Gene3D" id="2.60.40.3680">
    <property type="match status" value="1"/>
</dbReference>
<protein>
    <submittedName>
        <fullName evidence="1">Uncharacterized protein</fullName>
    </submittedName>
</protein>
<reference evidence="1" key="1">
    <citation type="submission" date="2020-07" db="EMBL/GenBank/DDBJ databases">
        <title>Huge and variable diversity of episymbiotic CPR bacteria and DPANN archaea in groundwater ecosystems.</title>
        <authorList>
            <person name="He C.Y."/>
            <person name="Keren R."/>
            <person name="Whittaker M."/>
            <person name="Farag I.F."/>
            <person name="Doudna J."/>
            <person name="Cate J.H.D."/>
            <person name="Banfield J.F."/>
        </authorList>
    </citation>
    <scope>NUCLEOTIDE SEQUENCE</scope>
    <source>
        <strain evidence="1">NC_groundwater_17_Pr7_B-0.1um_64_12</strain>
    </source>
</reference>
<dbReference type="EMBL" id="JACOSL010000014">
    <property type="protein sequence ID" value="MBI1755868.1"/>
    <property type="molecule type" value="Genomic_DNA"/>
</dbReference>
<proteinExistence type="predicted"/>
<evidence type="ECO:0000313" key="1">
    <source>
        <dbReference type="EMBL" id="MBI1755868.1"/>
    </source>
</evidence>
<comment type="caution">
    <text evidence="1">The sequence shown here is derived from an EMBL/GenBank/DDBJ whole genome shotgun (WGS) entry which is preliminary data.</text>
</comment>
<dbReference type="Proteomes" id="UP000727962">
    <property type="component" value="Unassembled WGS sequence"/>
</dbReference>
<sequence length="276" mass="31687">MLVDVLGLVVASIALNSAGLDYFGGRPRLMQGEHPTVRMVRERVTLDISSKTANVRCRYVFRNEGKACDVVMGFPDEGYALPSRYQELVREARANGQKPPPVLEFGLRNFRAFVDGTEVSTKIEAADMGAFHTKHVHFGAWQTRLVEDRYVRRVDRFEAFDFPGYDQRFVSYILRTGATWKGPISESVIVCRFHHWPHPMPHWRIKDDRVTDEDKRLARLGFAGVRYVGASKPVVRGNRLIFRLTNFKPNAEDDLQLSFDFHRRKVLRAHRAPKGS</sequence>
<gene>
    <name evidence="1" type="ORF">HYR64_02025</name>
</gene>
<accession>A0A931LTI5</accession>
<name>A0A931LTI5_FIMGI</name>
<dbReference type="AlphaFoldDB" id="A0A931LTI5"/>